<dbReference type="EMBL" id="JAMZMK010011036">
    <property type="protein sequence ID" value="KAI7729237.1"/>
    <property type="molecule type" value="Genomic_DNA"/>
</dbReference>
<keyword evidence="2" id="KW-1185">Reference proteome</keyword>
<evidence type="ECO:0000313" key="1">
    <source>
        <dbReference type="EMBL" id="KAI7729237.1"/>
    </source>
</evidence>
<dbReference type="AlphaFoldDB" id="A0AAD5G5M9"/>
<proteinExistence type="predicted"/>
<evidence type="ECO:0000313" key="2">
    <source>
        <dbReference type="Proteomes" id="UP001206925"/>
    </source>
</evidence>
<comment type="caution">
    <text evidence="1">The sequence shown here is derived from an EMBL/GenBank/DDBJ whole genome shotgun (WGS) entry which is preliminary data.</text>
</comment>
<name>A0AAD5G5M9_AMBAR</name>
<organism evidence="1 2">
    <name type="scientific">Ambrosia artemisiifolia</name>
    <name type="common">Common ragweed</name>
    <dbReference type="NCBI Taxonomy" id="4212"/>
    <lineage>
        <taxon>Eukaryota</taxon>
        <taxon>Viridiplantae</taxon>
        <taxon>Streptophyta</taxon>
        <taxon>Embryophyta</taxon>
        <taxon>Tracheophyta</taxon>
        <taxon>Spermatophyta</taxon>
        <taxon>Magnoliopsida</taxon>
        <taxon>eudicotyledons</taxon>
        <taxon>Gunneridae</taxon>
        <taxon>Pentapetalae</taxon>
        <taxon>asterids</taxon>
        <taxon>campanulids</taxon>
        <taxon>Asterales</taxon>
        <taxon>Asteraceae</taxon>
        <taxon>Asteroideae</taxon>
        <taxon>Heliantheae alliance</taxon>
        <taxon>Heliantheae</taxon>
        <taxon>Ambrosia</taxon>
    </lineage>
</organism>
<protein>
    <submittedName>
        <fullName evidence="1">Uncharacterized protein</fullName>
    </submittedName>
</protein>
<sequence length="98" mass="11578">MLQHKERAFERHQSRCQPYLHRILCLRRLHYDKFAEVMRIDDVKAIVDRKKYEEGCLKMAGSIDVKLREQNFESVESLPNDFDPTAVINDPVPPLLLL</sequence>
<feature type="non-terminal residue" evidence="1">
    <location>
        <position position="1"/>
    </location>
</feature>
<accession>A0AAD5G5M9</accession>
<reference evidence="1" key="1">
    <citation type="submission" date="2022-06" db="EMBL/GenBank/DDBJ databases">
        <title>Uncovering the hologenomic basis of an extraordinary plant invasion.</title>
        <authorList>
            <person name="Bieker V.C."/>
            <person name="Martin M.D."/>
            <person name="Gilbert T."/>
            <person name="Hodgins K."/>
            <person name="Battlay P."/>
            <person name="Petersen B."/>
            <person name="Wilson J."/>
        </authorList>
    </citation>
    <scope>NUCLEOTIDE SEQUENCE</scope>
    <source>
        <strain evidence="1">AA19_3_7</strain>
        <tissue evidence="1">Leaf</tissue>
    </source>
</reference>
<dbReference type="Proteomes" id="UP001206925">
    <property type="component" value="Unassembled WGS sequence"/>
</dbReference>
<gene>
    <name evidence="1" type="ORF">M8C21_004724</name>
</gene>